<comment type="caution">
    <text evidence="1">The sequence shown here is derived from an EMBL/GenBank/DDBJ whole genome shotgun (WGS) entry which is preliminary data.</text>
</comment>
<keyword evidence="2" id="KW-1185">Reference proteome</keyword>
<gene>
    <name evidence="1" type="ORF">XAT740_LOCUS54824</name>
</gene>
<dbReference type="EMBL" id="CAJNOR010009996">
    <property type="protein sequence ID" value="CAF1650184.1"/>
    <property type="molecule type" value="Genomic_DNA"/>
</dbReference>
<evidence type="ECO:0000313" key="2">
    <source>
        <dbReference type="Proteomes" id="UP000663828"/>
    </source>
</evidence>
<organism evidence="1 2">
    <name type="scientific">Adineta ricciae</name>
    <name type="common">Rotifer</name>
    <dbReference type="NCBI Taxonomy" id="249248"/>
    <lineage>
        <taxon>Eukaryota</taxon>
        <taxon>Metazoa</taxon>
        <taxon>Spiralia</taxon>
        <taxon>Gnathifera</taxon>
        <taxon>Rotifera</taxon>
        <taxon>Eurotatoria</taxon>
        <taxon>Bdelloidea</taxon>
        <taxon>Adinetida</taxon>
        <taxon>Adinetidae</taxon>
        <taxon>Adineta</taxon>
    </lineage>
</organism>
<dbReference type="AlphaFoldDB" id="A0A816EN08"/>
<evidence type="ECO:0000313" key="1">
    <source>
        <dbReference type="EMBL" id="CAF1650184.1"/>
    </source>
</evidence>
<name>A0A816EN08_ADIRI</name>
<proteinExistence type="predicted"/>
<accession>A0A816EN08</accession>
<sequence length="177" mass="21237">MASFDLAVRFKHWQYLLNINTNETLDQLKNRITSICGIDLNSEEYCLEIFDDCLDQYVVFTQRYLTELYKDLRTTGNRRFNARLRSDYSDDVLAQVPVPSSNYTIVWLDEYISNQQEHQMLIQKFNLVLDIKNDDYLSAESSNEFDNLMIYTYKCRADIHLLRDFWQPRSFYYTIPN</sequence>
<protein>
    <submittedName>
        <fullName evidence="1">Uncharacterized protein</fullName>
    </submittedName>
</protein>
<dbReference type="Proteomes" id="UP000663828">
    <property type="component" value="Unassembled WGS sequence"/>
</dbReference>
<reference evidence="1" key="1">
    <citation type="submission" date="2021-02" db="EMBL/GenBank/DDBJ databases">
        <authorList>
            <person name="Nowell W R."/>
        </authorList>
    </citation>
    <scope>NUCLEOTIDE SEQUENCE</scope>
</reference>